<dbReference type="RefSeq" id="WP_133358819.1">
    <property type="nucleotide sequence ID" value="NZ_SMUV01000055.1"/>
</dbReference>
<organism evidence="2 3">
    <name type="scientific">Antarcticimicrobium luteum</name>
    <dbReference type="NCBI Taxonomy" id="2547397"/>
    <lineage>
        <taxon>Bacteria</taxon>
        <taxon>Pseudomonadati</taxon>
        <taxon>Pseudomonadota</taxon>
        <taxon>Alphaproteobacteria</taxon>
        <taxon>Rhodobacterales</taxon>
        <taxon>Paracoccaceae</taxon>
        <taxon>Antarcticimicrobium</taxon>
    </lineage>
</organism>
<keyword evidence="3" id="KW-1185">Reference proteome</keyword>
<comment type="caution">
    <text evidence="2">The sequence shown here is derived from an EMBL/GenBank/DDBJ whole genome shotgun (WGS) entry which is preliminary data.</text>
</comment>
<gene>
    <name evidence="2" type="ORF">E1832_05955</name>
</gene>
<proteinExistence type="predicted"/>
<dbReference type="Proteomes" id="UP000295301">
    <property type="component" value="Unassembled WGS sequence"/>
</dbReference>
<sequence length="169" mass="18848">MRDDSRKWDAPPDDSQPLTGMGMTVARVWPTRQLLISAPDVLARMPGAGWPDVVTGAPYTLCLRRDRVLEVDGPAREEGWDGVQAVTDVSDAYAVFRIEGPQALALCRRGTEVSLARPSRSVARQMFGLSAFLYPWENEERFCLHVPRAHAQALWQMLAAHMGQMQRSA</sequence>
<dbReference type="OrthoDB" id="7858774at2"/>
<dbReference type="SUPFAM" id="SSF103025">
    <property type="entry name" value="Folate-binding domain"/>
    <property type="match status" value="1"/>
</dbReference>
<name>A0A4R5VDY7_9RHOB</name>
<feature type="region of interest" description="Disordered" evidence="1">
    <location>
        <begin position="1"/>
        <end position="21"/>
    </location>
</feature>
<dbReference type="AlphaFoldDB" id="A0A4R5VDY7"/>
<evidence type="ECO:0000313" key="3">
    <source>
        <dbReference type="Proteomes" id="UP000295301"/>
    </source>
</evidence>
<dbReference type="InterPro" id="IPR027266">
    <property type="entry name" value="TrmE/GcvT-like"/>
</dbReference>
<dbReference type="EMBL" id="SMUV01000055">
    <property type="protein sequence ID" value="TDK50560.1"/>
    <property type="molecule type" value="Genomic_DNA"/>
</dbReference>
<reference evidence="2 3" key="1">
    <citation type="submission" date="2019-03" db="EMBL/GenBank/DDBJ databases">
        <title>Ruegeria lutea sp. nov., a novel strain, isolated from marine sediment, the Masan Bay, South Korea.</title>
        <authorList>
            <person name="Kim J."/>
            <person name="Kim D.-Y."/>
            <person name="Lee S.-S."/>
        </authorList>
    </citation>
    <scope>NUCLEOTIDE SEQUENCE [LARGE SCALE GENOMIC DNA]</scope>
    <source>
        <strain evidence="2 3">318-1</strain>
    </source>
</reference>
<evidence type="ECO:0008006" key="4">
    <source>
        <dbReference type="Google" id="ProtNLM"/>
    </source>
</evidence>
<accession>A0A4R5VDY7</accession>
<dbReference type="Gene3D" id="3.30.1360.120">
    <property type="entry name" value="Probable tRNA modification gtpase trme, domain 1"/>
    <property type="match status" value="1"/>
</dbReference>
<feature type="compositionally biased region" description="Basic and acidic residues" evidence="1">
    <location>
        <begin position="1"/>
        <end position="10"/>
    </location>
</feature>
<evidence type="ECO:0000313" key="2">
    <source>
        <dbReference type="EMBL" id="TDK50560.1"/>
    </source>
</evidence>
<protein>
    <recommendedName>
        <fullName evidence="4">Sarcosine oxidase subunit gamma</fullName>
    </recommendedName>
</protein>
<evidence type="ECO:0000256" key="1">
    <source>
        <dbReference type="SAM" id="MobiDB-lite"/>
    </source>
</evidence>